<dbReference type="SUPFAM" id="SSF52266">
    <property type="entry name" value="SGNH hydrolase"/>
    <property type="match status" value="1"/>
</dbReference>
<keyword evidence="1" id="KW-0732">Signal</keyword>
<dbReference type="PANTHER" id="PTHR30383:SF5">
    <property type="entry name" value="SGNH HYDROLASE-TYPE ESTERASE DOMAIN-CONTAINING PROTEIN"/>
    <property type="match status" value="1"/>
</dbReference>
<accession>A0A2T1A5V6</accession>
<dbReference type="GO" id="GO:0004622">
    <property type="term" value="F:phosphatidylcholine lysophospholipase activity"/>
    <property type="evidence" value="ECO:0007669"/>
    <property type="project" value="TreeGrafter"/>
</dbReference>
<proteinExistence type="predicted"/>
<sequence length="258" mass="26628">MRPLLMLLTFALLGAVTVTSPTAAVPGQTAGSTTVQHYPVVLGLGDSVTAGTACNCEDFITRFADAISTSSGHRSVGINLGVPGSTSADLESDLDNSDKVRNDVREAGTVIITIGANDLNTDLQDEQAGACDESCYGPDIAEVRTRVGHILQQIRALRGGQPTKVFVTNYWNVFADGDVAIADSGQQQLAWSDAVTRQANTALCSAADLAGAVCVDLYSAFKGTGEKDPTRLLASDGDHPNAAGSKMITAALLAAAGN</sequence>
<name>A0A2T1A5V6_9ACTN</name>
<feature type="chain" id="PRO_5015461571" evidence="1">
    <location>
        <begin position="24"/>
        <end position="258"/>
    </location>
</feature>
<dbReference type="Pfam" id="PF13472">
    <property type="entry name" value="Lipase_GDSL_2"/>
    <property type="match status" value="1"/>
</dbReference>
<reference evidence="3 4" key="1">
    <citation type="submission" date="2018-03" db="EMBL/GenBank/DDBJ databases">
        <title>Genomic Encyclopedia of Archaeal and Bacterial Type Strains, Phase II (KMG-II): from individual species to whole genera.</title>
        <authorList>
            <person name="Goeker M."/>
        </authorList>
    </citation>
    <scope>NUCLEOTIDE SEQUENCE [LARGE SCALE GENOMIC DNA]</scope>
    <source>
        <strain evidence="3 4">DSM 100065</strain>
    </source>
</reference>
<dbReference type="CDD" id="cd00229">
    <property type="entry name" value="SGNH_hydrolase"/>
    <property type="match status" value="1"/>
</dbReference>
<dbReference type="Gene3D" id="3.40.50.1110">
    <property type="entry name" value="SGNH hydrolase"/>
    <property type="match status" value="1"/>
</dbReference>
<evidence type="ECO:0000259" key="2">
    <source>
        <dbReference type="Pfam" id="PF13472"/>
    </source>
</evidence>
<gene>
    <name evidence="3" type="ORF">CLV47_101117</name>
</gene>
<organism evidence="3 4">
    <name type="scientific">Antricoccus suffuscus</name>
    <dbReference type="NCBI Taxonomy" id="1629062"/>
    <lineage>
        <taxon>Bacteria</taxon>
        <taxon>Bacillati</taxon>
        <taxon>Actinomycetota</taxon>
        <taxon>Actinomycetes</taxon>
        <taxon>Geodermatophilales</taxon>
        <taxon>Antricoccaceae</taxon>
        <taxon>Antricoccus</taxon>
    </lineage>
</organism>
<dbReference type="InterPro" id="IPR036514">
    <property type="entry name" value="SGNH_hydro_sf"/>
</dbReference>
<dbReference type="PANTHER" id="PTHR30383">
    <property type="entry name" value="THIOESTERASE 1/PROTEASE 1/LYSOPHOSPHOLIPASE L1"/>
    <property type="match status" value="1"/>
</dbReference>
<dbReference type="EMBL" id="PVUE01000001">
    <property type="protein sequence ID" value="PRZ43993.1"/>
    <property type="molecule type" value="Genomic_DNA"/>
</dbReference>
<comment type="caution">
    <text evidence="3">The sequence shown here is derived from an EMBL/GenBank/DDBJ whole genome shotgun (WGS) entry which is preliminary data.</text>
</comment>
<dbReference type="InterPro" id="IPR013830">
    <property type="entry name" value="SGNH_hydro"/>
</dbReference>
<protein>
    <submittedName>
        <fullName evidence="3">Lysophospholipase L1-like esterase</fullName>
    </submittedName>
</protein>
<evidence type="ECO:0000313" key="4">
    <source>
        <dbReference type="Proteomes" id="UP000237752"/>
    </source>
</evidence>
<keyword evidence="4" id="KW-1185">Reference proteome</keyword>
<dbReference type="Proteomes" id="UP000237752">
    <property type="component" value="Unassembled WGS sequence"/>
</dbReference>
<evidence type="ECO:0000313" key="3">
    <source>
        <dbReference type="EMBL" id="PRZ43993.1"/>
    </source>
</evidence>
<feature type="domain" description="SGNH hydrolase-type esterase" evidence="2">
    <location>
        <begin position="44"/>
        <end position="246"/>
    </location>
</feature>
<feature type="signal peptide" evidence="1">
    <location>
        <begin position="1"/>
        <end position="23"/>
    </location>
</feature>
<evidence type="ECO:0000256" key="1">
    <source>
        <dbReference type="SAM" id="SignalP"/>
    </source>
</evidence>
<dbReference type="InterPro" id="IPR051532">
    <property type="entry name" value="Ester_Hydrolysis_Enzymes"/>
</dbReference>
<dbReference type="AlphaFoldDB" id="A0A2T1A5V6"/>